<dbReference type="Gene3D" id="3.30.160.60">
    <property type="entry name" value="Classic Zinc Finger"/>
    <property type="match status" value="2"/>
</dbReference>
<comment type="caution">
    <text evidence="9">The sequence shown here is derived from an EMBL/GenBank/DDBJ whole genome shotgun (WGS) entry which is preliminary data.</text>
</comment>
<feature type="domain" description="C2H2-type" evidence="8">
    <location>
        <begin position="35"/>
        <end position="62"/>
    </location>
</feature>
<dbReference type="Proteomes" id="UP000545574">
    <property type="component" value="Unassembled WGS sequence"/>
</dbReference>
<dbReference type="PROSITE" id="PS00028">
    <property type="entry name" value="ZINC_FINGER_C2H2_1"/>
    <property type="match status" value="2"/>
</dbReference>
<gene>
    <name evidence="9" type="primary">Znf93</name>
    <name evidence="9" type="ORF">PANBIA_R14174</name>
</gene>
<dbReference type="GO" id="GO:0000978">
    <property type="term" value="F:RNA polymerase II cis-regulatory region sequence-specific DNA binding"/>
    <property type="evidence" value="ECO:0007669"/>
    <property type="project" value="TreeGrafter"/>
</dbReference>
<sequence>HTGGSPYKCLECGKSFIRSSDLIKHRKIHTGESPYKCLECGKNFTRSSTLIKHCKIHAREREQPYVCLE</sequence>
<evidence type="ECO:0000256" key="2">
    <source>
        <dbReference type="ARBA" id="ARBA00022723"/>
    </source>
</evidence>
<keyword evidence="5" id="KW-0862">Zinc</keyword>
<proteinExistence type="predicted"/>
<dbReference type="PANTHER" id="PTHR23235">
    <property type="entry name" value="KRUEPPEL-LIKE TRANSCRIPTION FACTOR"/>
    <property type="match status" value="1"/>
</dbReference>
<evidence type="ECO:0000313" key="10">
    <source>
        <dbReference type="Proteomes" id="UP000545574"/>
    </source>
</evidence>
<dbReference type="GO" id="GO:0005634">
    <property type="term" value="C:nucleus"/>
    <property type="evidence" value="ECO:0007669"/>
    <property type="project" value="UniProtKB-SubCell"/>
</dbReference>
<dbReference type="SMART" id="SM00355">
    <property type="entry name" value="ZnF_C2H2"/>
    <property type="match status" value="2"/>
</dbReference>
<evidence type="ECO:0000256" key="7">
    <source>
        <dbReference type="PROSITE-ProRule" id="PRU00042"/>
    </source>
</evidence>
<dbReference type="SUPFAM" id="SSF57667">
    <property type="entry name" value="beta-beta-alpha zinc fingers"/>
    <property type="match status" value="1"/>
</dbReference>
<evidence type="ECO:0000256" key="1">
    <source>
        <dbReference type="ARBA" id="ARBA00004123"/>
    </source>
</evidence>
<dbReference type="FunFam" id="3.30.160.60:FF:002090">
    <property type="entry name" value="Zinc finger protein 473"/>
    <property type="match status" value="1"/>
</dbReference>
<keyword evidence="10" id="KW-1185">Reference proteome</keyword>
<dbReference type="FunFam" id="3.30.160.60:FF:002134">
    <property type="entry name" value="Zinc finger protein 616"/>
    <property type="match status" value="1"/>
</dbReference>
<keyword evidence="3" id="KW-0677">Repeat</keyword>
<evidence type="ECO:0000313" key="9">
    <source>
        <dbReference type="EMBL" id="NWW36931.1"/>
    </source>
</evidence>
<organism evidence="9 10">
    <name type="scientific">Panurus biarmicus</name>
    <name type="common">Bearded tit</name>
    <dbReference type="NCBI Taxonomy" id="181101"/>
    <lineage>
        <taxon>Eukaryota</taxon>
        <taxon>Metazoa</taxon>
        <taxon>Chordata</taxon>
        <taxon>Craniata</taxon>
        <taxon>Vertebrata</taxon>
        <taxon>Euteleostomi</taxon>
        <taxon>Archelosauria</taxon>
        <taxon>Archosauria</taxon>
        <taxon>Dinosauria</taxon>
        <taxon>Saurischia</taxon>
        <taxon>Theropoda</taxon>
        <taxon>Coelurosauria</taxon>
        <taxon>Aves</taxon>
        <taxon>Neognathae</taxon>
        <taxon>Neoaves</taxon>
        <taxon>Telluraves</taxon>
        <taxon>Australaves</taxon>
        <taxon>Passeriformes</taxon>
        <taxon>Sylvioidea</taxon>
        <taxon>Sylviidae</taxon>
        <taxon>Sylviidae incertae sedis</taxon>
        <taxon>Panurus</taxon>
    </lineage>
</organism>
<dbReference type="PROSITE" id="PS50157">
    <property type="entry name" value="ZINC_FINGER_C2H2_2"/>
    <property type="match status" value="2"/>
</dbReference>
<feature type="non-terminal residue" evidence="9">
    <location>
        <position position="69"/>
    </location>
</feature>
<dbReference type="InterPro" id="IPR013087">
    <property type="entry name" value="Znf_C2H2_type"/>
</dbReference>
<feature type="non-terminal residue" evidence="9">
    <location>
        <position position="1"/>
    </location>
</feature>
<feature type="domain" description="C2H2-type" evidence="8">
    <location>
        <begin position="7"/>
        <end position="34"/>
    </location>
</feature>
<name>A0A7K6MIH5_PANBI</name>
<evidence type="ECO:0000259" key="8">
    <source>
        <dbReference type="PROSITE" id="PS50157"/>
    </source>
</evidence>
<keyword evidence="6" id="KW-0539">Nucleus</keyword>
<dbReference type="GO" id="GO:0000981">
    <property type="term" value="F:DNA-binding transcription factor activity, RNA polymerase II-specific"/>
    <property type="evidence" value="ECO:0007669"/>
    <property type="project" value="TreeGrafter"/>
</dbReference>
<reference evidence="9 10" key="1">
    <citation type="submission" date="2019-09" db="EMBL/GenBank/DDBJ databases">
        <title>Bird 10,000 Genomes (B10K) Project - Family phase.</title>
        <authorList>
            <person name="Zhang G."/>
        </authorList>
    </citation>
    <scope>NUCLEOTIDE SEQUENCE [LARGE SCALE GENOMIC DNA]</scope>
    <source>
        <strain evidence="9">B10K-DU-030-18</strain>
    </source>
</reference>
<protein>
    <submittedName>
        <fullName evidence="9">ZNF93 protein</fullName>
    </submittedName>
</protein>
<dbReference type="InterPro" id="IPR036236">
    <property type="entry name" value="Znf_C2H2_sf"/>
</dbReference>
<evidence type="ECO:0000256" key="6">
    <source>
        <dbReference type="ARBA" id="ARBA00023242"/>
    </source>
</evidence>
<dbReference type="AlphaFoldDB" id="A0A7K6MIH5"/>
<evidence type="ECO:0000256" key="3">
    <source>
        <dbReference type="ARBA" id="ARBA00022737"/>
    </source>
</evidence>
<evidence type="ECO:0000256" key="5">
    <source>
        <dbReference type="ARBA" id="ARBA00022833"/>
    </source>
</evidence>
<dbReference type="EMBL" id="VZRT01001501">
    <property type="protein sequence ID" value="NWW36931.1"/>
    <property type="molecule type" value="Genomic_DNA"/>
</dbReference>
<keyword evidence="4 7" id="KW-0863">Zinc-finger</keyword>
<accession>A0A7K6MIH5</accession>
<keyword evidence="2" id="KW-0479">Metal-binding</keyword>
<dbReference type="Pfam" id="PF00096">
    <property type="entry name" value="zf-C2H2"/>
    <property type="match status" value="2"/>
</dbReference>
<dbReference type="GO" id="GO:0008270">
    <property type="term" value="F:zinc ion binding"/>
    <property type="evidence" value="ECO:0007669"/>
    <property type="project" value="UniProtKB-KW"/>
</dbReference>
<evidence type="ECO:0000256" key="4">
    <source>
        <dbReference type="ARBA" id="ARBA00022771"/>
    </source>
</evidence>
<comment type="subcellular location">
    <subcellularLocation>
        <location evidence="1">Nucleus</location>
    </subcellularLocation>
</comment>
<dbReference type="PANTHER" id="PTHR23235:SF178">
    <property type="entry name" value="C2H2-TYPE DOMAIN-CONTAINING PROTEIN-RELATED"/>
    <property type="match status" value="1"/>
</dbReference>